<dbReference type="Gene3D" id="1.10.12.10">
    <property type="entry name" value="Lyase 2-enoyl-coa Hydratase, Chain A, domain 2"/>
    <property type="match status" value="1"/>
</dbReference>
<dbReference type="InterPro" id="IPR014748">
    <property type="entry name" value="Enoyl-CoA_hydra_C"/>
</dbReference>
<proteinExistence type="inferred from homology"/>
<dbReference type="AlphaFoldDB" id="A0A075HEQ2"/>
<dbReference type="GO" id="GO:0004300">
    <property type="term" value="F:enoyl-CoA hydratase activity"/>
    <property type="evidence" value="ECO:0007669"/>
    <property type="project" value="UniProtKB-EC"/>
</dbReference>
<dbReference type="InterPro" id="IPR001753">
    <property type="entry name" value="Enoyl-CoA_hydra/iso"/>
</dbReference>
<gene>
    <name evidence="4" type="primary">echA</name>
    <name evidence="4" type="synonym">paaF</name>
</gene>
<comment type="similarity">
    <text evidence="1 3">Belongs to the enoyl-CoA hydratase/isomerase family.</text>
</comment>
<evidence type="ECO:0000256" key="2">
    <source>
        <dbReference type="ARBA" id="ARBA00023239"/>
    </source>
</evidence>
<sequence>MSGKVTEHMDGHISIITLNRPDRLNVLDIELMNELVSTLEMIEQNNSIRVIVLTGGDRVFSAGADLAGMMKNGRITIPKKSYLHLWDRVAQIKKPIIAAVTGHVLGGGLELAMACDMIVASETAKLGHPEIKVGLIPGAGGTQRLTRIIGKYRTMEMILTGDSISAKEAQIIGLVNRVTSHNACLEEAIALAKVISERPPIAVQRAKEAVLEAEEQHLSTGIQHERKSFLQLFATEDTREGIRAFLRKRHPRFVGR</sequence>
<dbReference type="EMBL" id="KF900944">
    <property type="protein sequence ID" value="AIF12388.1"/>
    <property type="molecule type" value="Genomic_DNA"/>
</dbReference>
<reference evidence="4" key="1">
    <citation type="journal article" date="2014" name="Genome Biol. Evol.">
        <title>Pangenome evidence for extensive interdomain horizontal transfer affecting lineage core and shell genes in uncultured planktonic thaumarchaeota and euryarchaeota.</title>
        <authorList>
            <person name="Deschamps P."/>
            <person name="Zivanovic Y."/>
            <person name="Moreira D."/>
            <person name="Rodriguez-Valera F."/>
            <person name="Lopez-Garcia P."/>
        </authorList>
    </citation>
    <scope>NUCLEOTIDE SEQUENCE</scope>
</reference>
<dbReference type="EC" id="4.2.1.17" evidence="4"/>
<evidence type="ECO:0000256" key="3">
    <source>
        <dbReference type="RuleBase" id="RU003707"/>
    </source>
</evidence>
<dbReference type="PANTHER" id="PTHR11941:SF54">
    <property type="entry name" value="ENOYL-COA HYDRATASE, MITOCHONDRIAL"/>
    <property type="match status" value="1"/>
</dbReference>
<dbReference type="InterPro" id="IPR029045">
    <property type="entry name" value="ClpP/crotonase-like_dom_sf"/>
</dbReference>
<protein>
    <submittedName>
        <fullName evidence="4">Putative enoyl-CoA hydratase (PaaF, echA)</fullName>
        <ecNumber evidence="4">4.2.1.17</ecNumber>
    </submittedName>
</protein>
<dbReference type="GO" id="GO:0006635">
    <property type="term" value="P:fatty acid beta-oxidation"/>
    <property type="evidence" value="ECO:0007669"/>
    <property type="project" value="TreeGrafter"/>
</dbReference>
<accession>A0A075HEQ2</accession>
<evidence type="ECO:0000313" key="4">
    <source>
        <dbReference type="EMBL" id="AIF12388.1"/>
    </source>
</evidence>
<name>A0A075HEQ2_9ARCH</name>
<dbReference type="CDD" id="cd06558">
    <property type="entry name" value="crotonase-like"/>
    <property type="match status" value="1"/>
</dbReference>
<organism evidence="4">
    <name type="scientific">uncultured marine thaumarchaeote KM3_55_F05</name>
    <dbReference type="NCBI Taxonomy" id="1456198"/>
    <lineage>
        <taxon>Archaea</taxon>
        <taxon>Nitrososphaerota</taxon>
        <taxon>environmental samples</taxon>
    </lineage>
</organism>
<dbReference type="PANTHER" id="PTHR11941">
    <property type="entry name" value="ENOYL-COA HYDRATASE-RELATED"/>
    <property type="match status" value="1"/>
</dbReference>
<dbReference type="Gene3D" id="3.90.226.10">
    <property type="entry name" value="2-enoyl-CoA Hydratase, Chain A, domain 1"/>
    <property type="match status" value="1"/>
</dbReference>
<evidence type="ECO:0000256" key="1">
    <source>
        <dbReference type="ARBA" id="ARBA00005254"/>
    </source>
</evidence>
<dbReference type="Pfam" id="PF00378">
    <property type="entry name" value="ECH_1"/>
    <property type="match status" value="1"/>
</dbReference>
<dbReference type="SUPFAM" id="SSF52096">
    <property type="entry name" value="ClpP/crotonase"/>
    <property type="match status" value="1"/>
</dbReference>
<dbReference type="PROSITE" id="PS00166">
    <property type="entry name" value="ENOYL_COA_HYDRATASE"/>
    <property type="match status" value="1"/>
</dbReference>
<dbReference type="InterPro" id="IPR018376">
    <property type="entry name" value="Enoyl-CoA_hyd/isom_CS"/>
</dbReference>
<keyword evidence="2 4" id="KW-0456">Lyase</keyword>
<dbReference type="FunFam" id="3.90.226.10:FF:000009">
    <property type="entry name" value="Carnitinyl-CoA dehydratase"/>
    <property type="match status" value="1"/>
</dbReference>
<dbReference type="FunFam" id="1.10.12.10:FF:000001">
    <property type="entry name" value="Probable enoyl-CoA hydratase, mitochondrial"/>
    <property type="match status" value="1"/>
</dbReference>